<protein>
    <submittedName>
        <fullName evidence="1">Uncharacterized protein</fullName>
    </submittedName>
</protein>
<dbReference type="OrthoDB" id="2628134at2"/>
<evidence type="ECO:0000313" key="1">
    <source>
        <dbReference type="EMBL" id="TVY09227.1"/>
    </source>
</evidence>
<sequence length="134" mass="15422">MYLQKLNDAWSAYLEAKGIRESIVITNTTKLPPFAGIYMLEFIYRDKRYHLYHTLGQTEYELRELSEGYDCTTFEAVLGVDEELADAFMEAVNGFMAQRLEGIQTSVDCSDGLELGKERIWRVRLNTHDGSPNK</sequence>
<dbReference type="EMBL" id="VNJI01000016">
    <property type="protein sequence ID" value="TVY09227.1"/>
    <property type="molecule type" value="Genomic_DNA"/>
</dbReference>
<keyword evidence="2" id="KW-1185">Reference proteome</keyword>
<evidence type="ECO:0000313" key="2">
    <source>
        <dbReference type="Proteomes" id="UP000317036"/>
    </source>
</evidence>
<reference evidence="1 2" key="1">
    <citation type="submission" date="2019-07" db="EMBL/GenBank/DDBJ databases">
        <authorList>
            <person name="Kim J."/>
        </authorList>
    </citation>
    <scope>NUCLEOTIDE SEQUENCE [LARGE SCALE GENOMIC DNA]</scope>
    <source>
        <strain evidence="1 2">JC52</strain>
    </source>
</reference>
<dbReference type="Proteomes" id="UP000317036">
    <property type="component" value="Unassembled WGS sequence"/>
</dbReference>
<name>A0A559KAS0_9BACL</name>
<dbReference type="RefSeq" id="WP_144847982.1">
    <property type="nucleotide sequence ID" value="NZ_VNJI01000016.1"/>
</dbReference>
<organism evidence="1 2">
    <name type="scientific">Paenibacillus cremeus</name>
    <dbReference type="NCBI Taxonomy" id="2163881"/>
    <lineage>
        <taxon>Bacteria</taxon>
        <taxon>Bacillati</taxon>
        <taxon>Bacillota</taxon>
        <taxon>Bacilli</taxon>
        <taxon>Bacillales</taxon>
        <taxon>Paenibacillaceae</taxon>
        <taxon>Paenibacillus</taxon>
    </lineage>
</organism>
<proteinExistence type="predicted"/>
<accession>A0A559KAS0</accession>
<gene>
    <name evidence="1" type="ORF">FPZ49_14915</name>
</gene>
<comment type="caution">
    <text evidence="1">The sequence shown here is derived from an EMBL/GenBank/DDBJ whole genome shotgun (WGS) entry which is preliminary data.</text>
</comment>
<dbReference type="AlphaFoldDB" id="A0A559KAS0"/>